<evidence type="ECO:0000313" key="9">
    <source>
        <dbReference type="EMBL" id="ANX11650.1"/>
    </source>
</evidence>
<dbReference type="PANTHER" id="PTHR43163">
    <property type="entry name" value="DIPEPTIDE TRANSPORT SYSTEM PERMEASE PROTEIN DPPB-RELATED"/>
    <property type="match status" value="1"/>
</dbReference>
<evidence type="ECO:0000256" key="5">
    <source>
        <dbReference type="ARBA" id="ARBA00022989"/>
    </source>
</evidence>
<protein>
    <submittedName>
        <fullName evidence="9">Peptide ABC transporter</fullName>
    </submittedName>
</protein>
<feature type="domain" description="ABC transmembrane type-1" evidence="8">
    <location>
        <begin position="95"/>
        <end position="296"/>
    </location>
</feature>
<evidence type="ECO:0000313" key="10">
    <source>
        <dbReference type="Proteomes" id="UP000077412"/>
    </source>
</evidence>
<dbReference type="InterPro" id="IPR000515">
    <property type="entry name" value="MetI-like"/>
</dbReference>
<dbReference type="GO" id="GO:0005886">
    <property type="term" value="C:plasma membrane"/>
    <property type="evidence" value="ECO:0007669"/>
    <property type="project" value="UniProtKB-SubCell"/>
</dbReference>
<dbReference type="CDD" id="cd06261">
    <property type="entry name" value="TM_PBP2"/>
    <property type="match status" value="1"/>
</dbReference>
<dbReference type="PANTHER" id="PTHR43163:SF6">
    <property type="entry name" value="DIPEPTIDE TRANSPORT SYSTEM PERMEASE PROTEIN DPPB-RELATED"/>
    <property type="match status" value="1"/>
</dbReference>
<feature type="transmembrane region" description="Helical" evidence="7">
    <location>
        <begin position="134"/>
        <end position="159"/>
    </location>
</feature>
<dbReference type="InterPro" id="IPR045621">
    <property type="entry name" value="BPD_transp_1_N"/>
</dbReference>
<dbReference type="OrthoDB" id="9773683at2"/>
<keyword evidence="2 7" id="KW-0813">Transport</keyword>
<evidence type="ECO:0000256" key="4">
    <source>
        <dbReference type="ARBA" id="ARBA00022692"/>
    </source>
</evidence>
<dbReference type="STRING" id="255247.ABE41_006490"/>
<dbReference type="RefSeq" id="WP_066287757.1">
    <property type="nucleotide sequence ID" value="NZ_CP016761.1"/>
</dbReference>
<reference evidence="9 10" key="1">
    <citation type="submission" date="2016-08" db="EMBL/GenBank/DDBJ databases">
        <title>Complete genome sequence of Fictibacillus arsenicus G25-54, a strain with toxicity to nematodes and a potential arsenic-resistance activity.</title>
        <authorList>
            <person name="Zheng Z."/>
        </authorList>
    </citation>
    <scope>NUCLEOTIDE SEQUENCE [LARGE SCALE GENOMIC DNA]</scope>
    <source>
        <strain evidence="9 10">G25-54</strain>
    </source>
</reference>
<keyword evidence="4 7" id="KW-0812">Transmembrane</keyword>
<feature type="transmembrane region" description="Helical" evidence="7">
    <location>
        <begin position="273"/>
        <end position="296"/>
    </location>
</feature>
<name>A0A1B1Z2N1_9BACL</name>
<dbReference type="KEGG" id="far:ABE41_006490"/>
<dbReference type="InterPro" id="IPR035906">
    <property type="entry name" value="MetI-like_sf"/>
</dbReference>
<keyword evidence="3" id="KW-1003">Cell membrane</keyword>
<dbReference type="EMBL" id="CP016761">
    <property type="protein sequence ID" value="ANX11650.1"/>
    <property type="molecule type" value="Genomic_DNA"/>
</dbReference>
<proteinExistence type="inferred from homology"/>
<comment type="similarity">
    <text evidence="7">Belongs to the binding-protein-dependent transport system permease family.</text>
</comment>
<dbReference type="Proteomes" id="UP000077412">
    <property type="component" value="Chromosome"/>
</dbReference>
<dbReference type="SUPFAM" id="SSF161098">
    <property type="entry name" value="MetI-like"/>
    <property type="match status" value="1"/>
</dbReference>
<dbReference type="AlphaFoldDB" id="A0A1B1Z2N1"/>
<evidence type="ECO:0000256" key="7">
    <source>
        <dbReference type="RuleBase" id="RU363032"/>
    </source>
</evidence>
<accession>A0A1B1Z2N1</accession>
<feature type="transmembrane region" description="Helical" evidence="7">
    <location>
        <begin position="97"/>
        <end position="122"/>
    </location>
</feature>
<dbReference type="Pfam" id="PF19300">
    <property type="entry name" value="BPD_transp_1_N"/>
    <property type="match status" value="1"/>
</dbReference>
<keyword evidence="10" id="KW-1185">Reference proteome</keyword>
<evidence type="ECO:0000256" key="6">
    <source>
        <dbReference type="ARBA" id="ARBA00023136"/>
    </source>
</evidence>
<evidence type="ECO:0000256" key="1">
    <source>
        <dbReference type="ARBA" id="ARBA00004651"/>
    </source>
</evidence>
<dbReference type="PROSITE" id="PS50928">
    <property type="entry name" value="ABC_TM1"/>
    <property type="match status" value="1"/>
</dbReference>
<feature type="transmembrane region" description="Helical" evidence="7">
    <location>
        <begin position="12"/>
        <end position="30"/>
    </location>
</feature>
<dbReference type="Pfam" id="PF00528">
    <property type="entry name" value="BPD_transp_1"/>
    <property type="match status" value="1"/>
</dbReference>
<sequence>MLSFIIKRLLQIFPVLMGVTILVFSMLHMIPGDPARTMVGIEASQEIIEKAREELGLNKPLYEQFGIFIGNALTGDLGMSIRTGLPVTQEIAERLPITATIAVGATIFATIFGVLCGIIAAIKQNKFGDNLIMILSLASISTPSYFLGLLLMLVFSLYLGWLPTIGISSPIHYILPIITLGAQSMGLIARMTRSSMLDVIRQDFIRTARAKGLPERIVIYVHALKNALIPVVTVIGLRFGGLLAGTVLVESVFAVPGIGRFMVDAVLTRDYPAVQGTVLVVATSFVLINVLVDIVYRIIDPRIRYN</sequence>
<evidence type="ECO:0000256" key="2">
    <source>
        <dbReference type="ARBA" id="ARBA00022448"/>
    </source>
</evidence>
<gene>
    <name evidence="9" type="ORF">ABE41_006490</name>
</gene>
<evidence type="ECO:0000256" key="3">
    <source>
        <dbReference type="ARBA" id="ARBA00022475"/>
    </source>
</evidence>
<dbReference type="GO" id="GO:0055085">
    <property type="term" value="P:transmembrane transport"/>
    <property type="evidence" value="ECO:0007669"/>
    <property type="project" value="InterPro"/>
</dbReference>
<evidence type="ECO:0000259" key="8">
    <source>
        <dbReference type="PROSITE" id="PS50928"/>
    </source>
</evidence>
<comment type="subcellular location">
    <subcellularLocation>
        <location evidence="1 7">Cell membrane</location>
        <topology evidence="1 7">Multi-pass membrane protein</topology>
    </subcellularLocation>
</comment>
<keyword evidence="5 7" id="KW-1133">Transmembrane helix</keyword>
<feature type="transmembrane region" description="Helical" evidence="7">
    <location>
        <begin position="227"/>
        <end position="253"/>
    </location>
</feature>
<dbReference type="Gene3D" id="1.10.3720.10">
    <property type="entry name" value="MetI-like"/>
    <property type="match status" value="1"/>
</dbReference>
<keyword evidence="6 7" id="KW-0472">Membrane</keyword>
<organism evidence="9 10">
    <name type="scientific">Fictibacillus arsenicus</name>
    <dbReference type="NCBI Taxonomy" id="255247"/>
    <lineage>
        <taxon>Bacteria</taxon>
        <taxon>Bacillati</taxon>
        <taxon>Bacillota</taxon>
        <taxon>Bacilli</taxon>
        <taxon>Bacillales</taxon>
        <taxon>Fictibacillaceae</taxon>
        <taxon>Fictibacillus</taxon>
    </lineage>
</organism>